<name>A0A177ZJN8_9BACI</name>
<dbReference type="InterPro" id="IPR018060">
    <property type="entry name" value="HTH_AraC"/>
</dbReference>
<dbReference type="Pfam" id="PF02311">
    <property type="entry name" value="AraC_binding"/>
    <property type="match status" value="1"/>
</dbReference>
<dbReference type="OrthoDB" id="2713997at2"/>
<dbReference type="AlphaFoldDB" id="A0A177ZJN8"/>
<organism evidence="5 6">
    <name type="scientific">Lederbergia galactosidilytica</name>
    <dbReference type="NCBI Taxonomy" id="217031"/>
    <lineage>
        <taxon>Bacteria</taxon>
        <taxon>Bacillati</taxon>
        <taxon>Bacillota</taxon>
        <taxon>Bacilli</taxon>
        <taxon>Bacillales</taxon>
        <taxon>Bacillaceae</taxon>
        <taxon>Lederbergia</taxon>
    </lineage>
</organism>
<dbReference type="PANTHER" id="PTHR43280:SF28">
    <property type="entry name" value="HTH-TYPE TRANSCRIPTIONAL ACTIVATOR RHAS"/>
    <property type="match status" value="1"/>
</dbReference>
<dbReference type="InterPro" id="IPR014710">
    <property type="entry name" value="RmlC-like_jellyroll"/>
</dbReference>
<dbReference type="Proteomes" id="UP000077881">
    <property type="component" value="Unassembled WGS sequence"/>
</dbReference>
<dbReference type="Gene3D" id="2.60.120.10">
    <property type="entry name" value="Jelly Rolls"/>
    <property type="match status" value="1"/>
</dbReference>
<dbReference type="RefSeq" id="WP_057983899.1">
    <property type="nucleotide sequence ID" value="NZ_JAGGKH010000001.1"/>
</dbReference>
<keyword evidence="6" id="KW-1185">Reference proteome</keyword>
<evidence type="ECO:0000256" key="2">
    <source>
        <dbReference type="ARBA" id="ARBA00023125"/>
    </source>
</evidence>
<evidence type="ECO:0000259" key="4">
    <source>
        <dbReference type="PROSITE" id="PS01124"/>
    </source>
</evidence>
<keyword evidence="2" id="KW-0238">DNA-binding</keyword>
<gene>
    <name evidence="5" type="ORF">ABB05_18310</name>
</gene>
<dbReference type="InterPro" id="IPR037923">
    <property type="entry name" value="HTH-like"/>
</dbReference>
<feature type="domain" description="HTH araC/xylS-type" evidence="4">
    <location>
        <begin position="180"/>
        <end position="279"/>
    </location>
</feature>
<dbReference type="InterPro" id="IPR018062">
    <property type="entry name" value="HTH_AraC-typ_CS"/>
</dbReference>
<dbReference type="GO" id="GO:0043565">
    <property type="term" value="F:sequence-specific DNA binding"/>
    <property type="evidence" value="ECO:0007669"/>
    <property type="project" value="InterPro"/>
</dbReference>
<dbReference type="PRINTS" id="PR00032">
    <property type="entry name" value="HTHARAC"/>
</dbReference>
<dbReference type="InterPro" id="IPR009057">
    <property type="entry name" value="Homeodomain-like_sf"/>
</dbReference>
<evidence type="ECO:0000256" key="3">
    <source>
        <dbReference type="ARBA" id="ARBA00023163"/>
    </source>
</evidence>
<dbReference type="SUPFAM" id="SSF51215">
    <property type="entry name" value="Regulatory protein AraC"/>
    <property type="match status" value="1"/>
</dbReference>
<dbReference type="SUPFAM" id="SSF46689">
    <property type="entry name" value="Homeodomain-like"/>
    <property type="match status" value="2"/>
</dbReference>
<dbReference type="PROSITE" id="PS00041">
    <property type="entry name" value="HTH_ARAC_FAMILY_1"/>
    <property type="match status" value="1"/>
</dbReference>
<dbReference type="STRING" id="217031.ABB05_18310"/>
<dbReference type="PATRIC" id="fig|217031.6.peg.3970"/>
<dbReference type="Pfam" id="PF12833">
    <property type="entry name" value="HTH_18"/>
    <property type="match status" value="1"/>
</dbReference>
<dbReference type="PROSITE" id="PS01124">
    <property type="entry name" value="HTH_ARAC_FAMILY_2"/>
    <property type="match status" value="1"/>
</dbReference>
<proteinExistence type="predicted"/>
<comment type="caution">
    <text evidence="5">The sequence shown here is derived from an EMBL/GenBank/DDBJ whole genome shotgun (WGS) entry which is preliminary data.</text>
</comment>
<accession>A0A177ZJN8</accession>
<keyword evidence="1" id="KW-0805">Transcription regulation</keyword>
<dbReference type="GO" id="GO:0003700">
    <property type="term" value="F:DNA-binding transcription factor activity"/>
    <property type="evidence" value="ECO:0007669"/>
    <property type="project" value="InterPro"/>
</dbReference>
<evidence type="ECO:0000313" key="5">
    <source>
        <dbReference type="EMBL" id="OAK67984.1"/>
    </source>
</evidence>
<dbReference type="Gene3D" id="1.10.10.60">
    <property type="entry name" value="Homeodomain-like"/>
    <property type="match status" value="2"/>
</dbReference>
<protein>
    <recommendedName>
        <fullName evidence="4">HTH araC/xylS-type domain-containing protein</fullName>
    </recommendedName>
</protein>
<dbReference type="InterPro" id="IPR020449">
    <property type="entry name" value="Tscrpt_reg_AraC-type_HTH"/>
</dbReference>
<evidence type="ECO:0000313" key="6">
    <source>
        <dbReference type="Proteomes" id="UP000077881"/>
    </source>
</evidence>
<dbReference type="EMBL" id="LDJR01000058">
    <property type="protein sequence ID" value="OAK67984.1"/>
    <property type="molecule type" value="Genomic_DNA"/>
</dbReference>
<reference evidence="5 6" key="1">
    <citation type="submission" date="2015-05" db="EMBL/GenBank/DDBJ databases">
        <title>Comparison of genome.</title>
        <authorList>
            <person name="Zheng Z."/>
            <person name="Sun M."/>
        </authorList>
    </citation>
    <scope>NUCLEOTIDE SEQUENCE [LARGE SCALE GENOMIC DNA]</scope>
    <source>
        <strain evidence="5 6">G25-74</strain>
    </source>
</reference>
<dbReference type="InterPro" id="IPR003313">
    <property type="entry name" value="AraC-bd"/>
</dbReference>
<sequence length="287" mass="34059">MKHRWFRFDFKKNNHHLMNYHSHREFEIFYFHEGKAKIIIQHHIFELLPGDIVLLNGLTPHHTYTMPPHPYVRTTVEFLPEFIAPILKSMKSMELFDGFLALNNSIIRMKDQANLVYFKDCIARLDQLISRRDNHQTIHSLVEGQVKNIIIDLLFEINHLAHTPLAEIISNKNEKDTLIEKMIAWIMKNHMKQLTLDQMSKEFHISKRHITQLFRDSLGMTVMEYVMRCRIDHAKILLEIKPNKQISDIALEVGFKNGAHFSRYFSEKTGVPPSQFRRERITPQQNH</sequence>
<keyword evidence="3" id="KW-0804">Transcription</keyword>
<dbReference type="SMART" id="SM00342">
    <property type="entry name" value="HTH_ARAC"/>
    <property type="match status" value="1"/>
</dbReference>
<evidence type="ECO:0000256" key="1">
    <source>
        <dbReference type="ARBA" id="ARBA00023015"/>
    </source>
</evidence>
<dbReference type="PANTHER" id="PTHR43280">
    <property type="entry name" value="ARAC-FAMILY TRANSCRIPTIONAL REGULATOR"/>
    <property type="match status" value="1"/>
</dbReference>